<gene>
    <name evidence="3" type="ORF">ENJ89_06990</name>
</gene>
<name>A0A7V5PPN8_CALAY</name>
<dbReference type="EMBL" id="DROD01000466">
    <property type="protein sequence ID" value="HHJ52923.1"/>
    <property type="molecule type" value="Genomic_DNA"/>
</dbReference>
<feature type="chain" id="PRO_5030742609" description="Outer membrane lipoprotein-sorting protein" evidence="2">
    <location>
        <begin position="22"/>
        <end position="234"/>
    </location>
</feature>
<protein>
    <recommendedName>
        <fullName evidence="4">Outer membrane lipoprotein-sorting protein</fullName>
    </recommendedName>
</protein>
<dbReference type="Gene3D" id="2.50.20.10">
    <property type="entry name" value="Lipoprotein localisation LolA/LolB/LppX"/>
    <property type="match status" value="1"/>
</dbReference>
<dbReference type="Proteomes" id="UP000886124">
    <property type="component" value="Unassembled WGS sequence"/>
</dbReference>
<dbReference type="InterPro" id="IPR029046">
    <property type="entry name" value="LolA/LolB/LppX"/>
</dbReference>
<evidence type="ECO:0008006" key="4">
    <source>
        <dbReference type="Google" id="ProtNLM"/>
    </source>
</evidence>
<keyword evidence="1 2" id="KW-0732">Signal</keyword>
<feature type="signal peptide" evidence="2">
    <location>
        <begin position="1"/>
        <end position="21"/>
    </location>
</feature>
<dbReference type="AlphaFoldDB" id="A0A7V5PPN8"/>
<sequence length="234" mass="27085">MKRVKYILLFLLLNIPLSGFGQQQTGILQQLKEKLSRVNDYAVDVTIKIDVPFLKIKERTATLYYKRPDKIRLKASGFALIPKASLNFSPANLFTQNFIPVFVRRDSLNGQINDVYKLVPTAENSKFILLTIWIDHQNVTITRLDAATAENGNFTVEFKYGGQIQYALPDTAVFRFDLPARKFPHFPGMEEESQKQTDKQKRISGKVIIQYRNYRVNIGLKDDFFQEEEIEELD</sequence>
<evidence type="ECO:0000313" key="3">
    <source>
        <dbReference type="EMBL" id="HHJ52923.1"/>
    </source>
</evidence>
<evidence type="ECO:0000256" key="2">
    <source>
        <dbReference type="SAM" id="SignalP"/>
    </source>
</evidence>
<dbReference type="SUPFAM" id="SSF89392">
    <property type="entry name" value="Prokaryotic lipoproteins and lipoprotein localization factors"/>
    <property type="match status" value="1"/>
</dbReference>
<organism evidence="3">
    <name type="scientific">Caldithrix abyssi</name>
    <dbReference type="NCBI Taxonomy" id="187145"/>
    <lineage>
        <taxon>Bacteria</taxon>
        <taxon>Pseudomonadati</taxon>
        <taxon>Calditrichota</taxon>
        <taxon>Calditrichia</taxon>
        <taxon>Calditrichales</taxon>
        <taxon>Calditrichaceae</taxon>
        <taxon>Caldithrix</taxon>
    </lineage>
</organism>
<evidence type="ECO:0000256" key="1">
    <source>
        <dbReference type="ARBA" id="ARBA00022729"/>
    </source>
</evidence>
<comment type="caution">
    <text evidence="3">The sequence shown here is derived from an EMBL/GenBank/DDBJ whole genome shotgun (WGS) entry which is preliminary data.</text>
</comment>
<accession>A0A7V5PPN8</accession>
<proteinExistence type="predicted"/>
<reference evidence="3" key="1">
    <citation type="journal article" date="2020" name="mSystems">
        <title>Genome- and Community-Level Interaction Insights into Carbon Utilization and Element Cycling Functions of Hydrothermarchaeota in Hydrothermal Sediment.</title>
        <authorList>
            <person name="Zhou Z."/>
            <person name="Liu Y."/>
            <person name="Xu W."/>
            <person name="Pan J."/>
            <person name="Luo Z.H."/>
            <person name="Li M."/>
        </authorList>
    </citation>
    <scope>NUCLEOTIDE SEQUENCE [LARGE SCALE GENOMIC DNA]</scope>
    <source>
        <strain evidence="3">HyVt-527</strain>
    </source>
</reference>